<proteinExistence type="predicted"/>
<gene>
    <name evidence="1" type="ORF">HG15A2_44090</name>
</gene>
<keyword evidence="2" id="KW-1185">Reference proteome</keyword>
<sequence length="154" mass="17082">MIVRRGITSFFNWDDRGPIPEIGIAEFKSIVYAAATPLGYTVSDVSERGVTPNFHSALLTNGDTALSILGHSTYPIVAFSEPLELLSCEIRFIDSDPLTQQLATLFPNVTIATTAELDRNLTDTDLAILDTSEREQVKYWQPQSVGNAAFNWWD</sequence>
<dbReference type="KEGG" id="amob:HG15A2_44090"/>
<evidence type="ECO:0000313" key="2">
    <source>
        <dbReference type="Proteomes" id="UP000319852"/>
    </source>
</evidence>
<dbReference type="OrthoDB" id="6313019at2"/>
<reference evidence="1 2" key="1">
    <citation type="submission" date="2019-02" db="EMBL/GenBank/DDBJ databases">
        <title>Deep-cultivation of Planctomycetes and their phenomic and genomic characterization uncovers novel biology.</title>
        <authorList>
            <person name="Wiegand S."/>
            <person name="Jogler M."/>
            <person name="Boedeker C."/>
            <person name="Pinto D."/>
            <person name="Vollmers J."/>
            <person name="Rivas-Marin E."/>
            <person name="Kohn T."/>
            <person name="Peeters S.H."/>
            <person name="Heuer A."/>
            <person name="Rast P."/>
            <person name="Oberbeckmann S."/>
            <person name="Bunk B."/>
            <person name="Jeske O."/>
            <person name="Meyerdierks A."/>
            <person name="Storesund J.E."/>
            <person name="Kallscheuer N."/>
            <person name="Luecker S."/>
            <person name="Lage O.M."/>
            <person name="Pohl T."/>
            <person name="Merkel B.J."/>
            <person name="Hornburger P."/>
            <person name="Mueller R.-W."/>
            <person name="Bruemmer F."/>
            <person name="Labrenz M."/>
            <person name="Spormann A.M."/>
            <person name="Op den Camp H."/>
            <person name="Overmann J."/>
            <person name="Amann R."/>
            <person name="Jetten M.S.M."/>
            <person name="Mascher T."/>
            <person name="Medema M.H."/>
            <person name="Devos D.P."/>
            <person name="Kaster A.-K."/>
            <person name="Ovreas L."/>
            <person name="Rohde M."/>
            <person name="Galperin M.Y."/>
            <person name="Jogler C."/>
        </authorList>
    </citation>
    <scope>NUCLEOTIDE SEQUENCE [LARGE SCALE GENOMIC DNA]</scope>
    <source>
        <strain evidence="1 2">HG15A2</strain>
    </source>
</reference>
<organism evidence="1 2">
    <name type="scientific">Adhaeretor mobilis</name>
    <dbReference type="NCBI Taxonomy" id="1930276"/>
    <lineage>
        <taxon>Bacteria</taxon>
        <taxon>Pseudomonadati</taxon>
        <taxon>Planctomycetota</taxon>
        <taxon>Planctomycetia</taxon>
        <taxon>Pirellulales</taxon>
        <taxon>Lacipirellulaceae</taxon>
        <taxon>Adhaeretor</taxon>
    </lineage>
</organism>
<protein>
    <submittedName>
        <fullName evidence="1">Uncharacterized protein</fullName>
    </submittedName>
</protein>
<name>A0A517N1R2_9BACT</name>
<dbReference type="EMBL" id="CP036263">
    <property type="protein sequence ID" value="QDT01067.1"/>
    <property type="molecule type" value="Genomic_DNA"/>
</dbReference>
<dbReference type="Proteomes" id="UP000319852">
    <property type="component" value="Chromosome"/>
</dbReference>
<dbReference type="AlphaFoldDB" id="A0A517N1R2"/>
<dbReference type="RefSeq" id="WP_145062990.1">
    <property type="nucleotide sequence ID" value="NZ_CP036263.1"/>
</dbReference>
<evidence type="ECO:0000313" key="1">
    <source>
        <dbReference type="EMBL" id="QDT01067.1"/>
    </source>
</evidence>
<accession>A0A517N1R2</accession>